<keyword evidence="2" id="KW-0813">Transport</keyword>
<dbReference type="AlphaFoldDB" id="A0A7W6S712"/>
<dbReference type="EC" id="3.6.3.-" evidence="9"/>
<dbReference type="InterPro" id="IPR017871">
    <property type="entry name" value="ABC_transporter-like_CS"/>
</dbReference>
<evidence type="ECO:0000256" key="5">
    <source>
        <dbReference type="ARBA" id="ARBA00022840"/>
    </source>
</evidence>
<dbReference type="PANTHER" id="PTHR42788">
    <property type="entry name" value="TAURINE IMPORT ATP-BINDING PROTEIN-RELATED"/>
    <property type="match status" value="1"/>
</dbReference>
<comment type="caution">
    <text evidence="9">The sequence shown here is derived from an EMBL/GenBank/DDBJ whole genome shotgun (WGS) entry which is preliminary data.</text>
</comment>
<dbReference type="SUPFAM" id="SSF52540">
    <property type="entry name" value="P-loop containing nucleoside triphosphate hydrolases"/>
    <property type="match status" value="1"/>
</dbReference>
<dbReference type="RefSeq" id="WP_183821734.1">
    <property type="nucleotide sequence ID" value="NZ_JACIGW010000001.1"/>
</dbReference>
<dbReference type="EMBL" id="JACIGW010000001">
    <property type="protein sequence ID" value="MBB4347743.1"/>
    <property type="molecule type" value="Genomic_DNA"/>
</dbReference>
<evidence type="ECO:0000313" key="14">
    <source>
        <dbReference type="Proteomes" id="UP000576087"/>
    </source>
</evidence>
<evidence type="ECO:0000313" key="11">
    <source>
        <dbReference type="EMBL" id="MBB4444550.1"/>
    </source>
</evidence>
<keyword evidence="9" id="KW-0378">Hydrolase</keyword>
<dbReference type="Gene3D" id="3.40.50.300">
    <property type="entry name" value="P-loop containing nucleotide triphosphate hydrolases"/>
    <property type="match status" value="1"/>
</dbReference>
<dbReference type="PANTHER" id="PTHR42788:SF17">
    <property type="entry name" value="ALIPHATIC SULFONATES IMPORT ATP-BINDING PROTEIN SSUB"/>
    <property type="match status" value="1"/>
</dbReference>
<sequence length="276" mass="29866">MPVGPYQSPLAFISDVELDAHHAAQPVDYQAAPQPAGLKLRGVEKRFGDNLVLRGLDLDVPAGQFLAIVGKSGCGKSTLLRLLVGLDEPTGGRIEFVDEEGKAVEPNSRIVFQEPRLLPWFSVADNVAVGLGDGVPKAFGRREAERALKGVQLSEKAKDWPSKLSGGQRQRVALARALVSRPGLLALDEPLGALDALTRIGMQDLVTDVWRELGFTAVLVTHDVAEAVHLADRVIVLDEGRISLDLEIPRDQPRRHGDPVLAELEGRLLDTILGRT</sequence>
<reference evidence="12 13" key="1">
    <citation type="submission" date="2020-08" db="EMBL/GenBank/DDBJ databases">
        <title>Genomic Encyclopedia of Type Strains, Phase IV (KMG-V): Genome sequencing to study the core and pangenomes of soil and plant-associated prokaryotes.</title>
        <authorList>
            <person name="Whitman W."/>
        </authorList>
    </citation>
    <scope>NUCLEOTIDE SEQUENCE [LARGE SCALE GENOMIC DNA]</scope>
    <source>
        <strain evidence="10 13">SEMIA 444</strain>
        <strain evidence="9 12">SEMIA 448</strain>
        <strain evidence="11 14">SEMIA 452</strain>
    </source>
</reference>
<proteinExistence type="inferred from homology"/>
<keyword evidence="7" id="KW-0472">Membrane</keyword>
<evidence type="ECO:0000256" key="7">
    <source>
        <dbReference type="ARBA" id="ARBA00023136"/>
    </source>
</evidence>
<evidence type="ECO:0000256" key="6">
    <source>
        <dbReference type="ARBA" id="ARBA00022967"/>
    </source>
</evidence>
<dbReference type="EMBL" id="JACIGY010000001">
    <property type="protein sequence ID" value="MBB4409863.1"/>
    <property type="molecule type" value="Genomic_DNA"/>
</dbReference>
<dbReference type="Proteomes" id="UP000524535">
    <property type="component" value="Unassembled WGS sequence"/>
</dbReference>
<evidence type="ECO:0000256" key="1">
    <source>
        <dbReference type="ARBA" id="ARBA00005417"/>
    </source>
</evidence>
<evidence type="ECO:0000256" key="2">
    <source>
        <dbReference type="ARBA" id="ARBA00022448"/>
    </source>
</evidence>
<comment type="similarity">
    <text evidence="1">Belongs to the ABC transporter superfamily.</text>
</comment>
<dbReference type="InterPro" id="IPR027417">
    <property type="entry name" value="P-loop_NTPase"/>
</dbReference>
<dbReference type="Proteomes" id="UP000520770">
    <property type="component" value="Unassembled WGS sequence"/>
</dbReference>
<evidence type="ECO:0000256" key="4">
    <source>
        <dbReference type="ARBA" id="ARBA00022741"/>
    </source>
</evidence>
<accession>A0A7W6S712</accession>
<evidence type="ECO:0000313" key="12">
    <source>
        <dbReference type="Proteomes" id="UP000520770"/>
    </source>
</evidence>
<dbReference type="InterPro" id="IPR050166">
    <property type="entry name" value="ABC_transporter_ATP-bind"/>
</dbReference>
<dbReference type="EMBL" id="JACIHM010000001">
    <property type="protein sequence ID" value="MBB4444550.1"/>
    <property type="molecule type" value="Genomic_DNA"/>
</dbReference>
<protein>
    <submittedName>
        <fullName evidence="9">Sulfonate transport system ATP-binding protein</fullName>
        <ecNumber evidence="9">3.6.3.-</ecNumber>
    </submittedName>
</protein>
<name>A0A7W6S712_9HYPH</name>
<keyword evidence="5 9" id="KW-0067">ATP-binding</keyword>
<dbReference type="Proteomes" id="UP000576087">
    <property type="component" value="Unassembled WGS sequence"/>
</dbReference>
<keyword evidence="3" id="KW-1003">Cell membrane</keyword>
<evidence type="ECO:0000259" key="8">
    <source>
        <dbReference type="PROSITE" id="PS50893"/>
    </source>
</evidence>
<evidence type="ECO:0000313" key="9">
    <source>
        <dbReference type="EMBL" id="MBB4347743.1"/>
    </source>
</evidence>
<gene>
    <name evidence="10" type="ORF">GGE31_000334</name>
    <name evidence="9" type="ORF">GGE33_001451</name>
    <name evidence="11" type="ORF">GGE35_000332</name>
</gene>
<dbReference type="PROSITE" id="PS50893">
    <property type="entry name" value="ABC_TRANSPORTER_2"/>
    <property type="match status" value="1"/>
</dbReference>
<organism evidence="9 12">
    <name type="scientific">Aliirhizobium cellulosilyticum</name>
    <dbReference type="NCBI Taxonomy" id="393664"/>
    <lineage>
        <taxon>Bacteria</taxon>
        <taxon>Pseudomonadati</taxon>
        <taxon>Pseudomonadota</taxon>
        <taxon>Alphaproteobacteria</taxon>
        <taxon>Hyphomicrobiales</taxon>
        <taxon>Rhizobiaceae</taxon>
        <taxon>Aliirhizobium</taxon>
    </lineage>
</organism>
<dbReference type="GO" id="GO:0005524">
    <property type="term" value="F:ATP binding"/>
    <property type="evidence" value="ECO:0007669"/>
    <property type="project" value="UniProtKB-KW"/>
</dbReference>
<dbReference type="SMART" id="SM00382">
    <property type="entry name" value="AAA"/>
    <property type="match status" value="1"/>
</dbReference>
<evidence type="ECO:0000313" key="13">
    <source>
        <dbReference type="Proteomes" id="UP000524535"/>
    </source>
</evidence>
<feature type="domain" description="ABC transporter" evidence="8">
    <location>
        <begin position="38"/>
        <end position="264"/>
    </location>
</feature>
<evidence type="ECO:0000256" key="3">
    <source>
        <dbReference type="ARBA" id="ARBA00022475"/>
    </source>
</evidence>
<evidence type="ECO:0000313" key="10">
    <source>
        <dbReference type="EMBL" id="MBB4409863.1"/>
    </source>
</evidence>
<dbReference type="InterPro" id="IPR003593">
    <property type="entry name" value="AAA+_ATPase"/>
</dbReference>
<keyword evidence="13" id="KW-1185">Reference proteome</keyword>
<keyword evidence="4" id="KW-0547">Nucleotide-binding</keyword>
<dbReference type="Pfam" id="PF00005">
    <property type="entry name" value="ABC_tran"/>
    <property type="match status" value="1"/>
</dbReference>
<dbReference type="GO" id="GO:0016887">
    <property type="term" value="F:ATP hydrolysis activity"/>
    <property type="evidence" value="ECO:0007669"/>
    <property type="project" value="InterPro"/>
</dbReference>
<dbReference type="PROSITE" id="PS00211">
    <property type="entry name" value="ABC_TRANSPORTER_1"/>
    <property type="match status" value="1"/>
</dbReference>
<dbReference type="InterPro" id="IPR003439">
    <property type="entry name" value="ABC_transporter-like_ATP-bd"/>
</dbReference>
<keyword evidence="6" id="KW-1278">Translocase</keyword>